<feature type="domain" description="Oligopeptidase F N-terminal" evidence="8">
    <location>
        <begin position="114"/>
        <end position="173"/>
    </location>
</feature>
<keyword evidence="10" id="KW-1185">Reference proteome</keyword>
<dbReference type="GO" id="GO:0006508">
    <property type="term" value="P:proteolysis"/>
    <property type="evidence" value="ECO:0007669"/>
    <property type="project" value="UniProtKB-KW"/>
</dbReference>
<dbReference type="AlphaFoldDB" id="A0AA44BE90"/>
<organism evidence="9 10">
    <name type="scientific">Isachenkonia alkalipeptolytica</name>
    <dbReference type="NCBI Taxonomy" id="2565777"/>
    <lineage>
        <taxon>Bacteria</taxon>
        <taxon>Bacillati</taxon>
        <taxon>Bacillota</taxon>
        <taxon>Clostridia</taxon>
        <taxon>Eubacteriales</taxon>
        <taxon>Clostridiaceae</taxon>
        <taxon>Isachenkonia</taxon>
    </lineage>
</organism>
<dbReference type="RefSeq" id="WP_160718551.1">
    <property type="nucleotide sequence ID" value="NZ_SUMG01000002.1"/>
</dbReference>
<dbReference type="InterPro" id="IPR011977">
    <property type="entry name" value="Pept_M3B_clade3"/>
</dbReference>
<keyword evidence="1 6" id="KW-0645">Protease</keyword>
<dbReference type="Proteomes" id="UP000449710">
    <property type="component" value="Unassembled WGS sequence"/>
</dbReference>
<keyword evidence="4 6" id="KW-0862">Zinc</keyword>
<feature type="domain" description="Peptidase M3A/M3B catalytic" evidence="7">
    <location>
        <begin position="198"/>
        <end position="576"/>
    </location>
</feature>
<sequence length="592" mass="68083">MKKTWNLDALYPSFESEEFQGDFQLLQRKIQEMTQWAEENLKNPEQPVEKLKKVIADQEEVGSLMRKLMTYANLRAATNAKDEEATKYMEKINKSMTDLTKASVLFNKWLKERKDLKSLIDSSEKLREYEFYLMEKYQKTRYLLREEEEVTIAKMQETGSKAWSNLQNVISSTLMVDIELEGKKQRLPLPAARNLAFHKDPEVRKKGYEAELKAYEKIEESSAAALNGIKGEVLTTTKMRGYESPLEETVLKSRIDQKTLDAMLTAMKESLPKFREYYKRKGELLGHENGLPLYDMFAPMGEADMGFSYEEARDYILKNFKTFSSELEQFTKKAFDNEWIDAEPREGKRGGAFCANIHPIGESRILANFNGSFSNMTTLAHELGHAFHGDCLKNEHLLNSGYTMPIAETASIFCETIVVNAALKEADKKEAFTILEANLQGAGQVIVDIMARFLFESKVFEIREDHALSVQELKDTMIWAQKQAYGEGLDHDALHPYMWVNKPHYYSAGLSFYNFPYAFGLLFAKGVYAEYLKRGEAFVPEYTKLLKATGKNEIKDVAKMVGIDVQDPQFWKSSLELIEQDIDEFIRLSKEV</sequence>
<dbReference type="CDD" id="cd09607">
    <property type="entry name" value="M3B_PepF"/>
    <property type="match status" value="1"/>
</dbReference>
<dbReference type="InterPro" id="IPR013647">
    <property type="entry name" value="OligopepF_N_dom"/>
</dbReference>
<evidence type="ECO:0000259" key="8">
    <source>
        <dbReference type="Pfam" id="PF08439"/>
    </source>
</evidence>
<keyword evidence="2 6" id="KW-0479">Metal-binding</keyword>
<comment type="cofactor">
    <cofactor evidence="6">
        <name>Zn(2+)</name>
        <dbReference type="ChEBI" id="CHEBI:29105"/>
    </cofactor>
    <text evidence="6">Binds 1 zinc ion.</text>
</comment>
<dbReference type="Pfam" id="PF08439">
    <property type="entry name" value="Peptidase_M3_N"/>
    <property type="match status" value="1"/>
</dbReference>
<dbReference type="InterPro" id="IPR001567">
    <property type="entry name" value="Pept_M3A_M3B_dom"/>
</dbReference>
<dbReference type="Gene3D" id="1.10.1370.20">
    <property type="entry name" value="Oligoendopeptidase f, C-terminal domain"/>
    <property type="match status" value="1"/>
</dbReference>
<dbReference type="GO" id="GO:0046872">
    <property type="term" value="F:metal ion binding"/>
    <property type="evidence" value="ECO:0007669"/>
    <property type="project" value="UniProtKB-UniRule"/>
</dbReference>
<evidence type="ECO:0000256" key="6">
    <source>
        <dbReference type="RuleBase" id="RU003435"/>
    </source>
</evidence>
<dbReference type="GO" id="GO:0004222">
    <property type="term" value="F:metalloendopeptidase activity"/>
    <property type="evidence" value="ECO:0007669"/>
    <property type="project" value="InterPro"/>
</dbReference>
<dbReference type="InterPro" id="IPR042088">
    <property type="entry name" value="OligoPept_F_C"/>
</dbReference>
<evidence type="ECO:0000256" key="3">
    <source>
        <dbReference type="ARBA" id="ARBA00022801"/>
    </source>
</evidence>
<evidence type="ECO:0000313" key="10">
    <source>
        <dbReference type="Proteomes" id="UP000449710"/>
    </source>
</evidence>
<evidence type="ECO:0000313" key="9">
    <source>
        <dbReference type="EMBL" id="NBG87236.1"/>
    </source>
</evidence>
<comment type="caution">
    <text evidence="9">The sequence shown here is derived from an EMBL/GenBank/DDBJ whole genome shotgun (WGS) entry which is preliminary data.</text>
</comment>
<comment type="similarity">
    <text evidence="6">Belongs to the peptidase M3 family.</text>
</comment>
<dbReference type="InterPro" id="IPR034006">
    <property type="entry name" value="M3B_PepF_2"/>
</dbReference>
<dbReference type="SUPFAM" id="SSF55486">
    <property type="entry name" value="Metalloproteases ('zincins'), catalytic domain"/>
    <property type="match status" value="1"/>
</dbReference>
<dbReference type="Gene3D" id="1.20.140.70">
    <property type="entry name" value="Oligopeptidase f, N-terminal domain"/>
    <property type="match status" value="1"/>
</dbReference>
<dbReference type="NCBIfam" id="TIGR02290">
    <property type="entry name" value="M3_fam_3"/>
    <property type="match status" value="1"/>
</dbReference>
<name>A0AA44BE90_9CLOT</name>
<evidence type="ECO:0000256" key="4">
    <source>
        <dbReference type="ARBA" id="ARBA00022833"/>
    </source>
</evidence>
<proteinExistence type="inferred from homology"/>
<evidence type="ECO:0000259" key="7">
    <source>
        <dbReference type="Pfam" id="PF01432"/>
    </source>
</evidence>
<dbReference type="EMBL" id="SUMG01000002">
    <property type="protein sequence ID" value="NBG87236.1"/>
    <property type="molecule type" value="Genomic_DNA"/>
</dbReference>
<evidence type="ECO:0000256" key="2">
    <source>
        <dbReference type="ARBA" id="ARBA00022723"/>
    </source>
</evidence>
<keyword evidence="3 6" id="KW-0378">Hydrolase</keyword>
<accession>A0AA44BE90</accession>
<keyword evidence="5 6" id="KW-0482">Metalloprotease</keyword>
<dbReference type="Pfam" id="PF01432">
    <property type="entry name" value="Peptidase_M3"/>
    <property type="match status" value="1"/>
</dbReference>
<evidence type="ECO:0000256" key="1">
    <source>
        <dbReference type="ARBA" id="ARBA00022670"/>
    </source>
</evidence>
<gene>
    <name evidence="9" type="ORF">ISALK_01860</name>
</gene>
<evidence type="ECO:0000256" key="5">
    <source>
        <dbReference type="ARBA" id="ARBA00023049"/>
    </source>
</evidence>
<reference evidence="9 10" key="1">
    <citation type="submission" date="2019-04" db="EMBL/GenBank/DDBJ databases">
        <title>Isachenkonia alkalipeptolytica gen. nov. sp. nov. a new anaerobic, alkiliphilic organothrophic bacterium capable to reduce synthesized ferrihydrite isolated from a soda lake.</title>
        <authorList>
            <person name="Toshchakov S.V."/>
            <person name="Zavarzina D.G."/>
            <person name="Zhilina T.N."/>
            <person name="Kostrikina N.A."/>
            <person name="Kublanov I.V."/>
        </authorList>
    </citation>
    <scope>NUCLEOTIDE SEQUENCE [LARGE SCALE GENOMIC DNA]</scope>
    <source>
        <strain evidence="9 10">Z-1701</strain>
    </source>
</reference>
<protein>
    <submittedName>
        <fullName evidence="9">M3 family oligoendopeptidase</fullName>
    </submittedName>
</protein>